<comment type="cofactor">
    <cofactor evidence="1 5">
        <name>FAD</name>
        <dbReference type="ChEBI" id="CHEBI:57692"/>
    </cofactor>
</comment>
<feature type="domain" description="Acyl-CoA dehydrogenase/oxidase N-terminal" evidence="8">
    <location>
        <begin position="6"/>
        <end position="125"/>
    </location>
</feature>
<evidence type="ECO:0000259" key="6">
    <source>
        <dbReference type="Pfam" id="PF00441"/>
    </source>
</evidence>
<evidence type="ECO:0000313" key="10">
    <source>
        <dbReference type="Proteomes" id="UP000595618"/>
    </source>
</evidence>
<keyword evidence="3 5" id="KW-0285">Flavoprotein</keyword>
<dbReference type="Proteomes" id="UP000595618">
    <property type="component" value="Chromosome"/>
</dbReference>
<dbReference type="InterPro" id="IPR046373">
    <property type="entry name" value="Acyl-CoA_Oxase/DH_mid-dom_sf"/>
</dbReference>
<dbReference type="Pfam" id="PF02771">
    <property type="entry name" value="Acyl-CoA_dh_N"/>
    <property type="match status" value="1"/>
</dbReference>
<dbReference type="InterPro" id="IPR013786">
    <property type="entry name" value="AcylCoA_DH/ox_N"/>
</dbReference>
<evidence type="ECO:0000256" key="4">
    <source>
        <dbReference type="ARBA" id="ARBA00022827"/>
    </source>
</evidence>
<feature type="domain" description="Acyl-CoA oxidase/dehydrogenase middle" evidence="7">
    <location>
        <begin position="129"/>
        <end position="226"/>
    </location>
</feature>
<organism evidence="9 10">
    <name type="scientific">Candidatus Sungiibacteriota bacterium</name>
    <dbReference type="NCBI Taxonomy" id="2750080"/>
    <lineage>
        <taxon>Bacteria</taxon>
        <taxon>Candidatus Sungiibacteriota</taxon>
    </lineage>
</organism>
<dbReference type="PANTHER" id="PTHR43884">
    <property type="entry name" value="ACYL-COA DEHYDROGENASE"/>
    <property type="match status" value="1"/>
</dbReference>
<dbReference type="SUPFAM" id="SSF47203">
    <property type="entry name" value="Acyl-CoA dehydrogenase C-terminal domain-like"/>
    <property type="match status" value="1"/>
</dbReference>
<evidence type="ECO:0000259" key="8">
    <source>
        <dbReference type="Pfam" id="PF02771"/>
    </source>
</evidence>
<dbReference type="Pfam" id="PF02770">
    <property type="entry name" value="Acyl-CoA_dh_M"/>
    <property type="match status" value="1"/>
</dbReference>
<dbReference type="PANTHER" id="PTHR43884:SF12">
    <property type="entry name" value="ISOVALERYL-COA DEHYDROGENASE, MITOCHONDRIAL-RELATED"/>
    <property type="match status" value="1"/>
</dbReference>
<dbReference type="EMBL" id="CP066690">
    <property type="protein sequence ID" value="QQG45711.1"/>
    <property type="molecule type" value="Genomic_DNA"/>
</dbReference>
<dbReference type="InterPro" id="IPR037069">
    <property type="entry name" value="AcylCoA_DH/ox_N_sf"/>
</dbReference>
<dbReference type="InterPro" id="IPR036250">
    <property type="entry name" value="AcylCo_DH-like_C"/>
</dbReference>
<sequence length="389" mass="43258">MDFSFTDEQRAIQKSVREFVERNFRKELVEEYELKDAESTSWPWKLFEKMVEELGVQAAPIPEAYGGLGLDTVTSTLIMEELSRGWTAFALSAFAVPCSLYAFPIYTFGTINQAERFVLPLVKGEILGGFALTEPNAGSWAANQQTRAERYSNDEYRLNGTKTFITNCGLAQYYVVFARTDFVPGKLHQGISCFVVDGCRAGVASLPIKKWGQKASPFGELVLTDCFVSKENLIGKEGEGYKIAMATLDNGRVFIAAQALGIAQAAYEEALGYANQRIVFGEKLSSLQLTQEKIADMRVKLEASRLLTYKAAWLKDQGLPFSEEASIAKLYASECACQIADSAIQLHGGYGYTKEFAAMRLWIEARALPLYEGTSEVQRLKIARKNICE</sequence>
<gene>
    <name evidence="9" type="ORF">HYW89_02220</name>
</gene>
<evidence type="ECO:0000256" key="5">
    <source>
        <dbReference type="RuleBase" id="RU362125"/>
    </source>
</evidence>
<comment type="similarity">
    <text evidence="2 5">Belongs to the acyl-CoA dehydrogenase family.</text>
</comment>
<feature type="domain" description="Acyl-CoA dehydrogenase/oxidase C-terminal" evidence="6">
    <location>
        <begin position="238"/>
        <end position="385"/>
    </location>
</feature>
<reference evidence="9 10" key="1">
    <citation type="submission" date="2020-07" db="EMBL/GenBank/DDBJ databases">
        <title>Huge and variable diversity of episymbiotic CPR bacteria and DPANN archaea in groundwater ecosystems.</title>
        <authorList>
            <person name="He C.Y."/>
            <person name="Keren R."/>
            <person name="Whittaker M."/>
            <person name="Farag I.F."/>
            <person name="Doudna J."/>
            <person name="Cate J.H.D."/>
            <person name="Banfield J.F."/>
        </authorList>
    </citation>
    <scope>NUCLEOTIDE SEQUENCE [LARGE SCALE GENOMIC DNA]</scope>
    <source>
        <strain evidence="9">NC_groundwater_541_Ag_S-0.1um_46_50</strain>
    </source>
</reference>
<evidence type="ECO:0000256" key="3">
    <source>
        <dbReference type="ARBA" id="ARBA00022630"/>
    </source>
</evidence>
<dbReference type="AlphaFoldDB" id="A0A7T5URL5"/>
<evidence type="ECO:0000256" key="2">
    <source>
        <dbReference type="ARBA" id="ARBA00009347"/>
    </source>
</evidence>
<dbReference type="Pfam" id="PF00441">
    <property type="entry name" value="Acyl-CoA_dh_1"/>
    <property type="match status" value="1"/>
</dbReference>
<dbReference type="SUPFAM" id="SSF56645">
    <property type="entry name" value="Acyl-CoA dehydrogenase NM domain-like"/>
    <property type="match status" value="1"/>
</dbReference>
<dbReference type="Gene3D" id="1.20.140.10">
    <property type="entry name" value="Butyryl-CoA Dehydrogenase, subunit A, domain 3"/>
    <property type="match status" value="1"/>
</dbReference>
<dbReference type="InterPro" id="IPR006091">
    <property type="entry name" value="Acyl-CoA_Oxase/DH_mid-dom"/>
</dbReference>
<accession>A0A7T5URL5</accession>
<dbReference type="InterPro" id="IPR006089">
    <property type="entry name" value="Acyl-CoA_DH_CS"/>
</dbReference>
<evidence type="ECO:0000256" key="1">
    <source>
        <dbReference type="ARBA" id="ARBA00001974"/>
    </source>
</evidence>
<dbReference type="PROSITE" id="PS00073">
    <property type="entry name" value="ACYL_COA_DH_2"/>
    <property type="match status" value="1"/>
</dbReference>
<evidence type="ECO:0000259" key="7">
    <source>
        <dbReference type="Pfam" id="PF02770"/>
    </source>
</evidence>
<dbReference type="FunFam" id="1.20.140.10:FF:000004">
    <property type="entry name" value="Acyl-CoA dehydrogenase FadE25"/>
    <property type="match status" value="1"/>
</dbReference>
<proteinExistence type="inferred from homology"/>
<dbReference type="GO" id="GO:0050660">
    <property type="term" value="F:flavin adenine dinucleotide binding"/>
    <property type="evidence" value="ECO:0007669"/>
    <property type="project" value="InterPro"/>
</dbReference>
<dbReference type="GO" id="GO:0003995">
    <property type="term" value="F:acyl-CoA dehydrogenase activity"/>
    <property type="evidence" value="ECO:0007669"/>
    <property type="project" value="InterPro"/>
</dbReference>
<keyword evidence="5" id="KW-0560">Oxidoreductase</keyword>
<dbReference type="Gene3D" id="2.40.110.10">
    <property type="entry name" value="Butyryl-CoA Dehydrogenase, subunit A, domain 2"/>
    <property type="match status" value="1"/>
</dbReference>
<dbReference type="InterPro" id="IPR009100">
    <property type="entry name" value="AcylCoA_DH/oxidase_NM_dom_sf"/>
</dbReference>
<keyword evidence="4 5" id="KW-0274">FAD</keyword>
<dbReference type="InterPro" id="IPR009075">
    <property type="entry name" value="AcylCo_DH/oxidase_C"/>
</dbReference>
<evidence type="ECO:0000313" key="9">
    <source>
        <dbReference type="EMBL" id="QQG45711.1"/>
    </source>
</evidence>
<dbReference type="Gene3D" id="1.10.540.10">
    <property type="entry name" value="Acyl-CoA dehydrogenase/oxidase, N-terminal domain"/>
    <property type="match status" value="1"/>
</dbReference>
<protein>
    <submittedName>
        <fullName evidence="9">Acyl-CoA dehydrogenase family protein</fullName>
    </submittedName>
</protein>
<name>A0A7T5URL5_9BACT</name>